<gene>
    <name evidence="8" type="ORF">Lmac_1432</name>
</gene>
<dbReference type="PATRIC" id="fig|466.6.peg.1508"/>
<evidence type="ECO:0000256" key="5">
    <source>
        <dbReference type="ARBA" id="ARBA00022729"/>
    </source>
</evidence>
<evidence type="ECO:0000313" key="8">
    <source>
        <dbReference type="EMBL" id="KTD27184.1"/>
    </source>
</evidence>
<evidence type="ECO:0000256" key="3">
    <source>
        <dbReference type="ARBA" id="ARBA00022452"/>
    </source>
</evidence>
<dbReference type="InterPro" id="IPR005017">
    <property type="entry name" value="OMPP1/FadL/TodX"/>
</dbReference>
<evidence type="ECO:0000256" key="2">
    <source>
        <dbReference type="ARBA" id="ARBA00008163"/>
    </source>
</evidence>
<sequence length="374" mass="41593">MEKIYLKIGISILSGLWLGGSWSAVDQLLNGYFFLNPAELSLIKKLQLLEGNVLITPKLEFRGITPIGQGRVISRVHDFIPYLLSGFRFNDKFVGGITITPSAYGHIEWPMNSIVREASTTTKLFYYRFGAQTSYQLSEKFAFGVGVNLNYNKRGELDFIVPKNGNQINKMSGVNCTGDLGLYYQINSRNFLTAALYTGVNTYGHGTSSLGSTTVHNFYLNIIEAPVAFIGLQHWWSNKLLLEGKIYWSGWSIEKNINFKNKTTGSSISPANWSDTWSFQTNLRYEITDKLALLNSLIYETNPAPVSTNAIGYPLSGAGSLSMGLDVMLQKNFSSQFIYSYGEFLPHAKINSGGSKGEIPGQFQAAIVQFTYKA</sequence>
<evidence type="ECO:0000256" key="1">
    <source>
        <dbReference type="ARBA" id="ARBA00004571"/>
    </source>
</evidence>
<keyword evidence="7" id="KW-0998">Cell outer membrane</keyword>
<keyword evidence="4" id="KW-0812">Transmembrane</keyword>
<dbReference type="GO" id="GO:0009279">
    <property type="term" value="C:cell outer membrane"/>
    <property type="evidence" value="ECO:0007669"/>
    <property type="project" value="UniProtKB-SubCell"/>
</dbReference>
<reference evidence="8 9" key="1">
    <citation type="submission" date="2015-11" db="EMBL/GenBank/DDBJ databases">
        <title>Genomic analysis of 38 Legionella species identifies large and diverse effector repertoires.</title>
        <authorList>
            <person name="Burstein D."/>
            <person name="Amaro F."/>
            <person name="Zusman T."/>
            <person name="Lifshitz Z."/>
            <person name="Cohen O."/>
            <person name="Gilbert J.A."/>
            <person name="Pupko T."/>
            <person name="Shuman H.A."/>
            <person name="Segal G."/>
        </authorList>
    </citation>
    <scope>NUCLEOTIDE SEQUENCE [LARGE SCALE GENOMIC DNA]</scope>
    <source>
        <strain evidence="8 9">PX-1-G2-E2</strain>
    </source>
</reference>
<evidence type="ECO:0000256" key="4">
    <source>
        <dbReference type="ARBA" id="ARBA00022692"/>
    </source>
</evidence>
<name>A0A0W0W401_9GAMM</name>
<proteinExistence type="inferred from homology"/>
<organism evidence="8 9">
    <name type="scientific">Legionella maceachernii</name>
    <dbReference type="NCBI Taxonomy" id="466"/>
    <lineage>
        <taxon>Bacteria</taxon>
        <taxon>Pseudomonadati</taxon>
        <taxon>Pseudomonadota</taxon>
        <taxon>Gammaproteobacteria</taxon>
        <taxon>Legionellales</taxon>
        <taxon>Legionellaceae</taxon>
        <taxon>Legionella</taxon>
    </lineage>
</organism>
<comment type="similarity">
    <text evidence="2">Belongs to the OmpP1/FadL family.</text>
</comment>
<dbReference type="SUPFAM" id="SSF56935">
    <property type="entry name" value="Porins"/>
    <property type="match status" value="1"/>
</dbReference>
<comment type="subcellular location">
    <subcellularLocation>
        <location evidence="1">Cell outer membrane</location>
        <topology evidence="1">Multi-pass membrane protein</topology>
    </subcellularLocation>
</comment>
<dbReference type="GO" id="GO:0015483">
    <property type="term" value="F:long-chain fatty acid transporting porin activity"/>
    <property type="evidence" value="ECO:0007669"/>
    <property type="project" value="TreeGrafter"/>
</dbReference>
<dbReference type="AlphaFoldDB" id="A0A0W0W401"/>
<dbReference type="STRING" id="466.Lmac_1432"/>
<keyword evidence="3" id="KW-1134">Transmembrane beta strand</keyword>
<dbReference type="RefSeq" id="WP_058452201.1">
    <property type="nucleotide sequence ID" value="NZ_CAAAIB010000013.1"/>
</dbReference>
<evidence type="ECO:0000313" key="9">
    <source>
        <dbReference type="Proteomes" id="UP000054908"/>
    </source>
</evidence>
<keyword evidence="5" id="KW-0732">Signal</keyword>
<protein>
    <submittedName>
        <fullName evidence="8">Outer membrane protein</fullName>
    </submittedName>
</protein>
<keyword evidence="6" id="KW-0472">Membrane</keyword>
<accession>A0A0W0W401</accession>
<dbReference type="EMBL" id="LNYL01000033">
    <property type="protein sequence ID" value="KTD27184.1"/>
    <property type="molecule type" value="Genomic_DNA"/>
</dbReference>
<dbReference type="Pfam" id="PF03349">
    <property type="entry name" value="Toluene_X"/>
    <property type="match status" value="1"/>
</dbReference>
<dbReference type="Gene3D" id="2.40.160.60">
    <property type="entry name" value="Outer membrane protein transport protein (OMPP1/FadL/TodX)"/>
    <property type="match status" value="1"/>
</dbReference>
<keyword evidence="9" id="KW-1185">Reference proteome</keyword>
<evidence type="ECO:0000256" key="7">
    <source>
        <dbReference type="ARBA" id="ARBA00023237"/>
    </source>
</evidence>
<evidence type="ECO:0000256" key="6">
    <source>
        <dbReference type="ARBA" id="ARBA00023136"/>
    </source>
</evidence>
<dbReference type="PANTHER" id="PTHR35093">
    <property type="entry name" value="OUTER MEMBRANE PROTEIN NMB0088-RELATED"/>
    <property type="match status" value="1"/>
</dbReference>
<dbReference type="PANTHER" id="PTHR35093:SF8">
    <property type="entry name" value="OUTER MEMBRANE PROTEIN NMB0088-RELATED"/>
    <property type="match status" value="1"/>
</dbReference>
<dbReference type="Proteomes" id="UP000054908">
    <property type="component" value="Unassembled WGS sequence"/>
</dbReference>
<dbReference type="OrthoDB" id="5641522at2"/>
<comment type="caution">
    <text evidence="8">The sequence shown here is derived from an EMBL/GenBank/DDBJ whole genome shotgun (WGS) entry which is preliminary data.</text>
</comment>